<dbReference type="Gene3D" id="2.40.10.10">
    <property type="entry name" value="Trypsin-like serine proteases"/>
    <property type="match status" value="1"/>
</dbReference>
<dbReference type="EMBL" id="VWZA01006447">
    <property type="protein sequence ID" value="NXF56492.1"/>
    <property type="molecule type" value="Genomic_DNA"/>
</dbReference>
<feature type="domain" description="Peptidase S1" evidence="2">
    <location>
        <begin position="1"/>
        <end position="69"/>
    </location>
</feature>
<comment type="caution">
    <text evidence="3">The sequence shown here is derived from an EMBL/GenBank/DDBJ whole genome shotgun (WGS) entry which is preliminary data.</text>
</comment>
<feature type="region of interest" description="Disordered" evidence="1">
    <location>
        <begin position="1"/>
        <end position="20"/>
    </location>
</feature>
<protein>
    <submittedName>
        <fullName evidence="3">PRSS8 protein</fullName>
    </submittedName>
</protein>
<dbReference type="GO" id="GO:0006508">
    <property type="term" value="P:proteolysis"/>
    <property type="evidence" value="ECO:0007669"/>
    <property type="project" value="InterPro"/>
</dbReference>
<dbReference type="InterPro" id="IPR009003">
    <property type="entry name" value="Peptidase_S1_PA"/>
</dbReference>
<feature type="non-terminal residue" evidence="3">
    <location>
        <position position="94"/>
    </location>
</feature>
<dbReference type="InterPro" id="IPR001254">
    <property type="entry name" value="Trypsin_dom"/>
</dbReference>
<feature type="non-terminal residue" evidence="3">
    <location>
        <position position="1"/>
    </location>
</feature>
<evidence type="ECO:0000313" key="3">
    <source>
        <dbReference type="EMBL" id="NXF56492.1"/>
    </source>
</evidence>
<feature type="region of interest" description="Disordered" evidence="1">
    <location>
        <begin position="74"/>
        <end position="94"/>
    </location>
</feature>
<evidence type="ECO:0000259" key="2">
    <source>
        <dbReference type="Pfam" id="PF00089"/>
    </source>
</evidence>
<evidence type="ECO:0000256" key="1">
    <source>
        <dbReference type="SAM" id="MobiDB-lite"/>
    </source>
</evidence>
<dbReference type="GO" id="GO:0004252">
    <property type="term" value="F:serine-type endopeptidase activity"/>
    <property type="evidence" value="ECO:0007669"/>
    <property type="project" value="InterPro"/>
</dbReference>
<dbReference type="SUPFAM" id="SSF50494">
    <property type="entry name" value="Trypsin-like serine proteases"/>
    <property type="match status" value="1"/>
</dbReference>
<name>A0A7K8USP0_OCEOC</name>
<gene>
    <name evidence="3" type="primary">Prss8_0</name>
    <name evidence="3" type="ORF">OCEOCE_R15734</name>
</gene>
<dbReference type="Pfam" id="PF00089">
    <property type="entry name" value="Trypsin"/>
    <property type="match status" value="1"/>
</dbReference>
<dbReference type="OrthoDB" id="93664at2759"/>
<evidence type="ECO:0000313" key="4">
    <source>
        <dbReference type="Proteomes" id="UP000569728"/>
    </source>
</evidence>
<keyword evidence="4" id="KW-1185">Reference proteome</keyword>
<dbReference type="InterPro" id="IPR043504">
    <property type="entry name" value="Peptidase_S1_PA_chymotrypsin"/>
</dbReference>
<proteinExistence type="predicted"/>
<dbReference type="Proteomes" id="UP000569728">
    <property type="component" value="Unassembled WGS sequence"/>
</dbReference>
<reference evidence="3 4" key="1">
    <citation type="submission" date="2019-09" db="EMBL/GenBank/DDBJ databases">
        <title>Bird 10,000 Genomes (B10K) Project - Family phase.</title>
        <authorList>
            <person name="Zhang G."/>
        </authorList>
    </citation>
    <scope>NUCLEOTIDE SEQUENCE [LARGE SCALE GENOMIC DNA]</scope>
    <source>
        <strain evidence="3">B10K-CU-031-11</strain>
        <tissue evidence="3">Muscle</tissue>
    </source>
</reference>
<sequence length="94" mass="9708">TGWGHPCHRGVPAGPLPPPKTLQQLEVPLLSHRRCRCLYAGTGDTEGLGTPTGDTLCAGFPQGQRDACQVGAAVPAPGRRGTSSCPKVPLTPPM</sequence>
<accession>A0A7K8USP0</accession>
<organism evidence="3 4">
    <name type="scientific">Oceanites oceanicus</name>
    <name type="common">Wilson's storm petrel</name>
    <name type="synonym">Procellaria oceanica</name>
    <dbReference type="NCBI Taxonomy" id="79653"/>
    <lineage>
        <taxon>Eukaryota</taxon>
        <taxon>Metazoa</taxon>
        <taxon>Chordata</taxon>
        <taxon>Craniata</taxon>
        <taxon>Vertebrata</taxon>
        <taxon>Euteleostomi</taxon>
        <taxon>Archelosauria</taxon>
        <taxon>Archosauria</taxon>
        <taxon>Dinosauria</taxon>
        <taxon>Saurischia</taxon>
        <taxon>Theropoda</taxon>
        <taxon>Coelurosauria</taxon>
        <taxon>Aves</taxon>
        <taxon>Neognathae</taxon>
        <taxon>Neoaves</taxon>
        <taxon>Aequornithes</taxon>
        <taxon>Procellariiformes</taxon>
        <taxon>Hydrobatidae</taxon>
        <taxon>Oceanites</taxon>
    </lineage>
</organism>
<dbReference type="AlphaFoldDB" id="A0A7K8USP0"/>